<evidence type="ECO:0000256" key="1">
    <source>
        <dbReference type="ARBA" id="ARBA00000851"/>
    </source>
</evidence>
<dbReference type="InterPro" id="IPR051268">
    <property type="entry name" value="Type-I_R_enzyme_R_subunit"/>
</dbReference>
<evidence type="ECO:0000256" key="4">
    <source>
        <dbReference type="ARBA" id="ARBA00022741"/>
    </source>
</evidence>
<dbReference type="InterPro" id="IPR027417">
    <property type="entry name" value="P-loop_NTPase"/>
</dbReference>
<dbReference type="PROSITE" id="PS51192">
    <property type="entry name" value="HELICASE_ATP_BIND_1"/>
    <property type="match status" value="1"/>
</dbReference>
<reference evidence="13" key="1">
    <citation type="journal article" date="2012" name="J. Bacteriol.">
        <title>Genome sequence of the haloalkaliphilic methanotrophic bacterium Methylomicrobium alcaliphilum 20Z.</title>
        <authorList>
            <person name="Vuilleumier S."/>
            <person name="Khmelenina V.N."/>
            <person name="Bringel F."/>
            <person name="Reshetnikov A.S."/>
            <person name="Lajus A."/>
            <person name="Mangenot S."/>
            <person name="Rouy Z."/>
            <person name="Op den Camp H.J."/>
            <person name="Jetten M.S."/>
            <person name="Dispirito A.A."/>
            <person name="Dunfield P."/>
            <person name="Klotz M.G."/>
            <person name="Semrau J.D."/>
            <person name="Stein L.Y."/>
            <person name="Barbe V."/>
            <person name="Medigue C."/>
            <person name="Trotsenko Y.A."/>
            <person name="Kalyuzhnaya M.G."/>
        </authorList>
    </citation>
    <scope>NUCLEOTIDE SEQUENCE [LARGE SCALE GENOMIC DNA]</scope>
    <source>
        <strain evidence="13">DSM 19304 / NCIMB 14124 / VKM B-2133 / 20Z</strain>
    </source>
</reference>
<keyword evidence="4 10" id="KW-0547">Nucleotide-binding</keyword>
<dbReference type="InterPro" id="IPR040980">
    <property type="entry name" value="SWI2_SNF2"/>
</dbReference>
<dbReference type="GO" id="GO:0009035">
    <property type="term" value="F:type I site-specific deoxyribonuclease activity"/>
    <property type="evidence" value="ECO:0007669"/>
    <property type="project" value="UniProtKB-EC"/>
</dbReference>
<evidence type="ECO:0000256" key="5">
    <source>
        <dbReference type="ARBA" id="ARBA00022747"/>
    </source>
</evidence>
<keyword evidence="3" id="KW-0540">Nuclease</keyword>
<dbReference type="InterPro" id="IPR007409">
    <property type="entry name" value="Restrct_endonuc_type1_HsdR_N"/>
</dbReference>
<organism evidence="12 13">
    <name type="scientific">Methylotuvimicrobium alcaliphilum (strain DSM 19304 / NCIMB 14124 / VKM B-2133 / 20Z)</name>
    <name type="common">Methylomicrobium alcaliphilum</name>
    <dbReference type="NCBI Taxonomy" id="1091494"/>
    <lineage>
        <taxon>Bacteria</taxon>
        <taxon>Pseudomonadati</taxon>
        <taxon>Pseudomonadota</taxon>
        <taxon>Gammaproteobacteria</taxon>
        <taxon>Methylococcales</taxon>
        <taxon>Methylococcaceae</taxon>
        <taxon>Methylotuvimicrobium</taxon>
    </lineage>
</organism>
<dbReference type="EC" id="3.1.21.3" evidence="10"/>
<dbReference type="PATRIC" id="fig|271065.3.peg.2128"/>
<comment type="catalytic activity">
    <reaction evidence="1 10">
        <text>Endonucleolytic cleavage of DNA to give random double-stranded fragments with terminal 5'-phosphates, ATP is simultaneously hydrolyzed.</text>
        <dbReference type="EC" id="3.1.21.3"/>
    </reaction>
</comment>
<dbReference type="Gene3D" id="3.40.50.300">
    <property type="entry name" value="P-loop containing nucleotide triphosphate hydrolases"/>
    <property type="match status" value="2"/>
</dbReference>
<feature type="domain" description="Helicase ATP-binding" evidence="11">
    <location>
        <begin position="328"/>
        <end position="490"/>
    </location>
</feature>
<dbReference type="InterPro" id="IPR014001">
    <property type="entry name" value="Helicase_ATP-bd"/>
</dbReference>
<dbReference type="Pfam" id="PF22679">
    <property type="entry name" value="T1R_D3-like"/>
    <property type="match status" value="1"/>
</dbReference>
<dbReference type="SMART" id="SM00487">
    <property type="entry name" value="DEXDc"/>
    <property type="match status" value="1"/>
</dbReference>
<keyword evidence="9 10" id="KW-0238">DNA-binding</keyword>
<dbReference type="HOGENOM" id="CLU_005762_0_1_6"/>
<dbReference type="Pfam" id="PF11867">
    <property type="entry name" value="T1RH-like_C"/>
    <property type="match status" value="1"/>
</dbReference>
<keyword evidence="13" id="KW-1185">Reference proteome</keyword>
<accession>G4T421</accession>
<dbReference type="Pfam" id="PF04313">
    <property type="entry name" value="HSDR_N"/>
    <property type="match status" value="1"/>
</dbReference>
<dbReference type="Gene3D" id="3.90.1570.50">
    <property type="match status" value="1"/>
</dbReference>
<evidence type="ECO:0000259" key="11">
    <source>
        <dbReference type="PROSITE" id="PS51192"/>
    </source>
</evidence>
<evidence type="ECO:0000313" key="12">
    <source>
        <dbReference type="EMBL" id="CCE23756.1"/>
    </source>
</evidence>
<dbReference type="NCBIfam" id="TIGR00348">
    <property type="entry name" value="hsdR"/>
    <property type="match status" value="1"/>
</dbReference>
<sequence>MAAHDYLEDLSSLLPAVTLLDKLGYQYLTPSENLALRGGRTSKLILESVLKEQLRKFNSITFKGQKYAFSESNIQKAVQALTDIPFDSLMNTSEQVYDLLTLGKALEQTIDGYTKSFSLHYIDWKHPENNVYHVCDEFVLERRHSKQTRRPDIVLFVNGIPLAVIECKRPDLKDAAEEGISQHLRNQRTDEIPELFTYAQLLLSVSQNKALYGTTGTPAKFWATWKEEDKDGQEKLLHKLVNEPAGADFNALLFVERDERQRAYMETLWQSGERLPSPQDKALHSLLRPARLLELIYQYIVFDNKEKKICRYQQYFAVGATLARVSQRKGDSQRPGGVIWHTTGSGKSLTMVMLAKALVLSPDIHNPKIVLVTDRVDLDDQIYKTFHACGKPVVQAKTGEHLIELIAHNKASIITTIIDKFESASRKRKISDESSNIFVLVDESHRSQYGVSHAKMQNVFPNACYIGFTGTPLLKKEKTTAAKFGGFIHKYTMNQAVADGAVTPLLYEGRMSELHGDQAQIDLWFERITKDLTPEQKADLKKKFRREEELSKSEQRMAEIAYDIGQHFKTNYKGTGKKGQLAVSSKAMALRYKKYFDEFGDVTTEVVISAPDTREGNQTVDENALEDVQAFWKAMMAKYGNEQKYLDSVINAFKYSDEPEILIVVDKLLTGFDAPRNTVLYLDKRLREHNILQAIARVNRLFEGKDYGLIIDYRGIFGELNDAIDTYAALENEGFDPEDIEGTLTDISEEIKLLPQRHTNVWEVFKEVGNQKDLEAMQRHLEPEDRRQRFYECLAAFAKTLQLALANAKFQDETPEKKIARYKDDLKYFLNLRQAVKQRYGEAVDYSSYETQIRNMVNKYIGADAVKQLIEPVNVFAIDEFEHEIETIEGDAAKADAIASRVKKTITEKMEEDPALYKRLSELIDEAIAEHRAKRLSDMEYLKRVRETLDELRGKTGSDLPDILAHRDEAKAYYGVIQEPLAAYSVPGVTPDLFAAETAVKLEAIIREHKIRDWTRNQDIKNGMMNEIEDYLYSLKGRYELAMDLDLIERITQQVLSIAERRDLS</sequence>
<comment type="similarity">
    <text evidence="2 10">Belongs to the HsdR family.</text>
</comment>
<dbReference type="InterPro" id="IPR004473">
    <property type="entry name" value="Restrct_endonuc_typeI_HsdR"/>
</dbReference>
<evidence type="ECO:0000256" key="10">
    <source>
        <dbReference type="RuleBase" id="RU364115"/>
    </source>
</evidence>
<keyword evidence="5 10" id="KW-0680">Restriction system</keyword>
<evidence type="ECO:0000256" key="9">
    <source>
        <dbReference type="ARBA" id="ARBA00023125"/>
    </source>
</evidence>
<evidence type="ECO:0000256" key="2">
    <source>
        <dbReference type="ARBA" id="ARBA00008598"/>
    </source>
</evidence>
<comment type="subunit">
    <text evidence="10">The type I restriction/modification system is composed of three polypeptides R, M and S.</text>
</comment>
<dbReference type="GO" id="GO:0009307">
    <property type="term" value="P:DNA restriction-modification system"/>
    <property type="evidence" value="ECO:0007669"/>
    <property type="project" value="UniProtKB-KW"/>
</dbReference>
<keyword evidence="8 10" id="KW-0067">ATP-binding</keyword>
<evidence type="ECO:0000313" key="13">
    <source>
        <dbReference type="Proteomes" id="UP000008315"/>
    </source>
</evidence>
<dbReference type="EMBL" id="FO082060">
    <property type="protein sequence ID" value="CCE23756.1"/>
    <property type="molecule type" value="Genomic_DNA"/>
</dbReference>
<proteinExistence type="inferred from homology"/>
<dbReference type="InterPro" id="IPR021810">
    <property type="entry name" value="T1RH-like_C"/>
</dbReference>
<evidence type="ECO:0000256" key="7">
    <source>
        <dbReference type="ARBA" id="ARBA00022801"/>
    </source>
</evidence>
<dbReference type="PANTHER" id="PTHR30195">
    <property type="entry name" value="TYPE I SITE-SPECIFIC DEOXYRIBONUCLEASE PROTEIN SUBUNIT M AND R"/>
    <property type="match status" value="1"/>
</dbReference>
<protein>
    <recommendedName>
        <fullName evidence="10">Type I restriction enzyme endonuclease subunit</fullName>
        <shortName evidence="10">R protein</shortName>
        <ecNumber evidence="10">3.1.21.3</ecNumber>
    </recommendedName>
</protein>
<dbReference type="KEGG" id="mah:MEALZ_2070"/>
<dbReference type="AlphaFoldDB" id="G4T421"/>
<dbReference type="SUPFAM" id="SSF52540">
    <property type="entry name" value="P-loop containing nucleoside triphosphate hydrolases"/>
    <property type="match status" value="2"/>
</dbReference>
<dbReference type="CDD" id="cd22332">
    <property type="entry name" value="HsdR_N"/>
    <property type="match status" value="1"/>
</dbReference>
<name>G4T421_META2</name>
<dbReference type="InterPro" id="IPR055180">
    <property type="entry name" value="HsdR_RecA-like_helicase_dom_2"/>
</dbReference>
<keyword evidence="7 10" id="KW-0378">Hydrolase</keyword>
<dbReference type="REBASE" id="110340">
    <property type="entry name" value="Mal20ZORF2078P"/>
</dbReference>
<dbReference type="Proteomes" id="UP000008315">
    <property type="component" value="Chromosome"/>
</dbReference>
<dbReference type="PANTHER" id="PTHR30195:SF15">
    <property type="entry name" value="TYPE I RESTRICTION ENZYME HINDI ENDONUCLEASE SUBUNIT"/>
    <property type="match status" value="1"/>
</dbReference>
<dbReference type="STRING" id="1091494.MEALZ_2070"/>
<dbReference type="GO" id="GO:0003677">
    <property type="term" value="F:DNA binding"/>
    <property type="evidence" value="ECO:0007669"/>
    <property type="project" value="UniProtKB-KW"/>
</dbReference>
<evidence type="ECO:0000256" key="6">
    <source>
        <dbReference type="ARBA" id="ARBA00022759"/>
    </source>
</evidence>
<dbReference type="CDD" id="cd18030">
    <property type="entry name" value="DEXHc_RE_I_HsdR"/>
    <property type="match status" value="1"/>
</dbReference>
<comment type="function">
    <text evidence="10">Subunit R is required for both nuclease and ATPase activities, but not for modification.</text>
</comment>
<dbReference type="RefSeq" id="WP_014148546.1">
    <property type="nucleotide sequence ID" value="NC_016112.1"/>
</dbReference>
<dbReference type="CDD" id="cd18800">
    <property type="entry name" value="SF2_C_EcoR124I-like"/>
    <property type="match status" value="1"/>
</dbReference>
<dbReference type="Pfam" id="PF18766">
    <property type="entry name" value="SWI2_SNF2"/>
    <property type="match status" value="1"/>
</dbReference>
<gene>
    <name evidence="12" type="ordered locus">MEALZ_2070</name>
</gene>
<keyword evidence="6" id="KW-0255">Endonuclease</keyword>
<evidence type="ECO:0000256" key="8">
    <source>
        <dbReference type="ARBA" id="ARBA00022840"/>
    </source>
</evidence>
<dbReference type="GO" id="GO:0005524">
    <property type="term" value="F:ATP binding"/>
    <property type="evidence" value="ECO:0007669"/>
    <property type="project" value="UniProtKB-KW"/>
</dbReference>
<evidence type="ECO:0000256" key="3">
    <source>
        <dbReference type="ARBA" id="ARBA00022722"/>
    </source>
</evidence>